<dbReference type="InterPro" id="IPR018239">
    <property type="entry name" value="DNA_ligase_AS"/>
</dbReference>
<keyword evidence="1 10" id="KW-0436">Ligase</keyword>
<dbReference type="InterPro" id="IPR013840">
    <property type="entry name" value="DNAligase_N"/>
</dbReference>
<dbReference type="KEGG" id="mphi:EG856_01190"/>
<evidence type="ECO:0000256" key="7">
    <source>
        <dbReference type="ARBA" id="ARBA00023027"/>
    </source>
</evidence>
<feature type="binding site" evidence="10">
    <location>
        <position position="422"/>
    </location>
    <ligand>
        <name>Zn(2+)</name>
        <dbReference type="ChEBI" id="CHEBI:29105"/>
    </ligand>
</feature>
<comment type="function">
    <text evidence="10">DNA ligase that catalyzes the formation of phosphodiester linkages between 5'-phosphoryl and 3'-hydroxyl groups in double-stranded DNA using NAD as a coenzyme and as the energy source for the reaction. It is essential for DNA replication and repair of damaged DNA.</text>
</comment>
<dbReference type="Pfam" id="PF12826">
    <property type="entry name" value="HHH_2"/>
    <property type="match status" value="1"/>
</dbReference>
<keyword evidence="13" id="KW-1185">Reference proteome</keyword>
<gene>
    <name evidence="10 12" type="primary">ligA</name>
    <name evidence="12" type="ORF">EG856_01190</name>
</gene>
<evidence type="ECO:0000313" key="13">
    <source>
        <dbReference type="Proteomes" id="UP000289326"/>
    </source>
</evidence>
<dbReference type="InterPro" id="IPR001679">
    <property type="entry name" value="DNA_ligase"/>
</dbReference>
<feature type="binding site" evidence="10">
    <location>
        <position position="169"/>
    </location>
    <ligand>
        <name>NAD(+)</name>
        <dbReference type="ChEBI" id="CHEBI:57540"/>
    </ligand>
</feature>
<dbReference type="SUPFAM" id="SSF50249">
    <property type="entry name" value="Nucleic acid-binding proteins"/>
    <property type="match status" value="1"/>
</dbReference>
<comment type="similarity">
    <text evidence="10">Belongs to the NAD-dependent DNA ligase family. LigA subfamily.</text>
</comment>
<keyword evidence="3 10" id="KW-0479">Metal-binding</keyword>
<evidence type="ECO:0000256" key="8">
    <source>
        <dbReference type="ARBA" id="ARBA00023204"/>
    </source>
</evidence>
<dbReference type="EMBL" id="CP034841">
    <property type="protein sequence ID" value="QBF34540.1"/>
    <property type="molecule type" value="Genomic_DNA"/>
</dbReference>
<proteinExistence type="inferred from homology"/>
<dbReference type="InterPro" id="IPR010994">
    <property type="entry name" value="RuvA_2-like"/>
</dbReference>
<evidence type="ECO:0000256" key="2">
    <source>
        <dbReference type="ARBA" id="ARBA00022705"/>
    </source>
</evidence>
<dbReference type="GO" id="GO:0006260">
    <property type="term" value="P:DNA replication"/>
    <property type="evidence" value="ECO:0007669"/>
    <property type="project" value="UniProtKB-KW"/>
</dbReference>
<name>A0A4P6MNV1_9BACT</name>
<dbReference type="PIRSF" id="PIRSF001604">
    <property type="entry name" value="LigA"/>
    <property type="match status" value="1"/>
</dbReference>
<dbReference type="InterPro" id="IPR013839">
    <property type="entry name" value="DNAligase_adenylation"/>
</dbReference>
<dbReference type="GO" id="GO:0005829">
    <property type="term" value="C:cytosol"/>
    <property type="evidence" value="ECO:0007669"/>
    <property type="project" value="TreeGrafter"/>
</dbReference>
<dbReference type="Gene3D" id="3.40.50.10190">
    <property type="entry name" value="BRCT domain"/>
    <property type="match status" value="1"/>
</dbReference>
<dbReference type="SUPFAM" id="SSF56091">
    <property type="entry name" value="DNA ligase/mRNA capping enzyme, catalytic domain"/>
    <property type="match status" value="1"/>
</dbReference>
<evidence type="ECO:0000256" key="6">
    <source>
        <dbReference type="ARBA" id="ARBA00022842"/>
    </source>
</evidence>
<dbReference type="HAMAP" id="MF_01588">
    <property type="entry name" value="DNA_ligase_A"/>
    <property type="match status" value="1"/>
</dbReference>
<dbReference type="OrthoDB" id="9759736at2"/>
<evidence type="ECO:0000256" key="10">
    <source>
        <dbReference type="HAMAP-Rule" id="MF_01588"/>
    </source>
</evidence>
<feature type="binding site" evidence="10">
    <location>
        <position position="402"/>
    </location>
    <ligand>
        <name>Zn(2+)</name>
        <dbReference type="ChEBI" id="CHEBI:29105"/>
    </ligand>
</feature>
<feature type="binding site" evidence="10">
    <location>
        <position position="308"/>
    </location>
    <ligand>
        <name>NAD(+)</name>
        <dbReference type="ChEBI" id="CHEBI:57540"/>
    </ligand>
</feature>
<dbReference type="NCBIfam" id="NF005932">
    <property type="entry name" value="PRK07956.1"/>
    <property type="match status" value="1"/>
</dbReference>
<comment type="cofactor">
    <cofactor evidence="10">
        <name>Mg(2+)</name>
        <dbReference type="ChEBI" id="CHEBI:18420"/>
    </cofactor>
    <cofactor evidence="10">
        <name>Mn(2+)</name>
        <dbReference type="ChEBI" id="CHEBI:29035"/>
    </cofactor>
</comment>
<dbReference type="Pfam" id="PF00533">
    <property type="entry name" value="BRCT"/>
    <property type="match status" value="1"/>
</dbReference>
<dbReference type="SMART" id="SM00292">
    <property type="entry name" value="BRCT"/>
    <property type="match status" value="1"/>
</dbReference>
<dbReference type="PROSITE" id="PS01055">
    <property type="entry name" value="DNA_LIGASE_N1"/>
    <property type="match status" value="1"/>
</dbReference>
<dbReference type="InterPro" id="IPR012340">
    <property type="entry name" value="NA-bd_OB-fold"/>
</dbReference>
<evidence type="ECO:0000256" key="3">
    <source>
        <dbReference type="ARBA" id="ARBA00022723"/>
    </source>
</evidence>
<feature type="binding site" evidence="10">
    <location>
        <position position="284"/>
    </location>
    <ligand>
        <name>NAD(+)</name>
        <dbReference type="ChEBI" id="CHEBI:57540"/>
    </ligand>
</feature>
<feature type="binding site" evidence="10">
    <location>
        <begin position="81"/>
        <end position="82"/>
    </location>
    <ligand>
        <name>NAD(+)</name>
        <dbReference type="ChEBI" id="CHEBI:57540"/>
    </ligand>
</feature>
<evidence type="ECO:0000313" key="12">
    <source>
        <dbReference type="EMBL" id="QBF34540.1"/>
    </source>
</evidence>
<keyword evidence="10" id="KW-0464">Manganese</keyword>
<dbReference type="SMART" id="SM00532">
    <property type="entry name" value="LIGANc"/>
    <property type="match status" value="1"/>
</dbReference>
<feature type="binding site" evidence="10">
    <location>
        <begin position="29"/>
        <end position="33"/>
    </location>
    <ligand>
        <name>NAD(+)</name>
        <dbReference type="ChEBI" id="CHEBI:57540"/>
    </ligand>
</feature>
<keyword evidence="2 10" id="KW-0235">DNA replication</keyword>
<dbReference type="Gene3D" id="2.40.50.140">
    <property type="entry name" value="Nucleic acid-binding proteins"/>
    <property type="match status" value="1"/>
</dbReference>
<dbReference type="GO" id="GO:0003911">
    <property type="term" value="F:DNA ligase (NAD+) activity"/>
    <property type="evidence" value="ECO:0007669"/>
    <property type="project" value="UniProtKB-UniRule"/>
</dbReference>
<dbReference type="PANTHER" id="PTHR23389:SF9">
    <property type="entry name" value="DNA LIGASE"/>
    <property type="match status" value="1"/>
</dbReference>
<dbReference type="AlphaFoldDB" id="A0A4P6MNV1"/>
<keyword evidence="7 10" id="KW-0520">NAD</keyword>
<protein>
    <recommendedName>
        <fullName evidence="10">DNA ligase</fullName>
        <ecNumber evidence="10">6.5.1.2</ecNumber>
    </recommendedName>
    <alternativeName>
        <fullName evidence="10">Polydeoxyribonucleotide synthase [NAD(+)]</fullName>
    </alternativeName>
</protein>
<dbReference type="InterPro" id="IPR001357">
    <property type="entry name" value="BRCT_dom"/>
</dbReference>
<dbReference type="Gene3D" id="1.10.150.20">
    <property type="entry name" value="5' to 3' exonuclease, C-terminal subdomain"/>
    <property type="match status" value="2"/>
</dbReference>
<dbReference type="EC" id="6.5.1.2" evidence="10"/>
<evidence type="ECO:0000256" key="1">
    <source>
        <dbReference type="ARBA" id="ARBA00022598"/>
    </source>
</evidence>
<feature type="active site" description="N6-AMP-lysine intermediate" evidence="10">
    <location>
        <position position="114"/>
    </location>
</feature>
<keyword evidence="6 10" id="KW-0460">Magnesium</keyword>
<dbReference type="CDD" id="cd17748">
    <property type="entry name" value="BRCT_DNA_ligase_like"/>
    <property type="match status" value="1"/>
</dbReference>
<dbReference type="GO" id="GO:0046872">
    <property type="term" value="F:metal ion binding"/>
    <property type="evidence" value="ECO:0007669"/>
    <property type="project" value="UniProtKB-KW"/>
</dbReference>
<dbReference type="Gene3D" id="1.10.287.610">
    <property type="entry name" value="Helix hairpin bin"/>
    <property type="match status" value="1"/>
</dbReference>
<keyword evidence="4 10" id="KW-0227">DNA damage</keyword>
<dbReference type="Pfam" id="PF03120">
    <property type="entry name" value="OB_DNA_ligase"/>
    <property type="match status" value="1"/>
</dbReference>
<dbReference type="PROSITE" id="PS50172">
    <property type="entry name" value="BRCT"/>
    <property type="match status" value="1"/>
</dbReference>
<dbReference type="RefSeq" id="WP_130429318.1">
    <property type="nucleotide sequence ID" value="NZ_CP034841.1"/>
</dbReference>
<dbReference type="InterPro" id="IPR036420">
    <property type="entry name" value="BRCT_dom_sf"/>
</dbReference>
<feature type="binding site" evidence="10">
    <location>
        <position position="135"/>
    </location>
    <ligand>
        <name>NAD(+)</name>
        <dbReference type="ChEBI" id="CHEBI:57540"/>
    </ligand>
</feature>
<dbReference type="Pfam" id="PF01653">
    <property type="entry name" value="DNA_ligase_aden"/>
    <property type="match status" value="1"/>
</dbReference>
<comment type="catalytic activity">
    <reaction evidence="9 10">
        <text>NAD(+) + (deoxyribonucleotide)n-3'-hydroxyl + 5'-phospho-(deoxyribonucleotide)m = (deoxyribonucleotide)n+m + AMP + beta-nicotinamide D-nucleotide.</text>
        <dbReference type="EC" id="6.5.1.2"/>
    </reaction>
</comment>
<evidence type="ECO:0000256" key="5">
    <source>
        <dbReference type="ARBA" id="ARBA00022833"/>
    </source>
</evidence>
<keyword evidence="5 10" id="KW-0862">Zinc</keyword>
<dbReference type="SUPFAM" id="SSF52113">
    <property type="entry name" value="BRCT domain"/>
    <property type="match status" value="1"/>
</dbReference>
<feature type="binding site" evidence="10">
    <location>
        <position position="112"/>
    </location>
    <ligand>
        <name>NAD(+)</name>
        <dbReference type="ChEBI" id="CHEBI:57540"/>
    </ligand>
</feature>
<organism evidence="12 13">
    <name type="scientific">Mycoplasmopsis phocirhinis</name>
    <dbReference type="NCBI Taxonomy" id="142650"/>
    <lineage>
        <taxon>Bacteria</taxon>
        <taxon>Bacillati</taxon>
        <taxon>Mycoplasmatota</taxon>
        <taxon>Mycoplasmoidales</taxon>
        <taxon>Metamycoplasmataceae</taxon>
        <taxon>Mycoplasmopsis</taxon>
    </lineage>
</organism>
<keyword evidence="8 10" id="KW-0234">DNA repair</keyword>
<evidence type="ECO:0000256" key="4">
    <source>
        <dbReference type="ARBA" id="ARBA00022763"/>
    </source>
</evidence>
<evidence type="ECO:0000256" key="9">
    <source>
        <dbReference type="ARBA" id="ARBA00034005"/>
    </source>
</evidence>
<feature type="binding site" evidence="10">
    <location>
        <position position="417"/>
    </location>
    <ligand>
        <name>Zn(2+)</name>
        <dbReference type="ChEBI" id="CHEBI:29105"/>
    </ligand>
</feature>
<dbReference type="NCBIfam" id="TIGR00575">
    <property type="entry name" value="dnlj"/>
    <property type="match status" value="1"/>
</dbReference>
<dbReference type="InterPro" id="IPR041663">
    <property type="entry name" value="DisA/LigA_HHH"/>
</dbReference>
<feature type="binding site" evidence="10">
    <location>
        <position position="399"/>
    </location>
    <ligand>
        <name>Zn(2+)</name>
        <dbReference type="ChEBI" id="CHEBI:29105"/>
    </ligand>
</feature>
<dbReference type="Proteomes" id="UP000289326">
    <property type="component" value="Chromosome"/>
</dbReference>
<sequence length="656" mass="74750">MKQKINELTELINKWNYEYFIENKPSVSDLEYDKTLLELEHLESKYPELIHPHSPTQVIGYGDNIFNSKFKKIIHKKPMLSLAKAYNFSEVIKFAHNIEKIVPQEQIQFSIEPKIDGLSIALHYKNGYLIQALTRGNGIEGEDVSANIMQIESIPKIIDYTADLEVRGEIFMPKSQFNKLNLKMAQIGEKTFANPRNAASGTLRQLNSEIVAQRGLKCYIYELVEAQKHNIDTQQQALEFFASLNIPFNPKSKLVDLEELEHEIQLFAPLKNQLDYDADGLVIKLNNLNYWDKLGSTAKFPKHSIAFKYEVESVNSKILKIITTVGRTGKLTYVANIEPVNLNQTIVKNATMHNYSFIEQMNVNVGDEVTIIKAGEIIPKVIALANKNTDGIFEKTIFCPSCKQQLVEIDDNVDQFCVNENCEEKIINSIYHFASRQSMNIVGLGLNTVSDLYHNNFLKNIADIYSLHQHKDLIIQLPRYGELKTQNLLNNIEKSKKSEFSKVIFALGIKHVGIRAAKLISQKYQNFNQLINDPNLTNIQFIENIGPKISESVVEFVANPKNQDLMFFLDSIFSYRNQKPNSFKLINKTFVITGKLNNSRDFYVDLIEKNGGVVASSISAKTSYLLCGEQAGSKKDKAIKLNIEILDEEMFNNLIK</sequence>
<feature type="domain" description="BRCT" evidence="11">
    <location>
        <begin position="580"/>
        <end position="656"/>
    </location>
</feature>
<dbReference type="PANTHER" id="PTHR23389">
    <property type="entry name" value="CHROMOSOME TRANSMISSION FIDELITY FACTOR 18"/>
    <property type="match status" value="1"/>
</dbReference>
<dbReference type="Gene3D" id="3.30.470.30">
    <property type="entry name" value="DNA ligase/mRNA capping enzyme"/>
    <property type="match status" value="1"/>
</dbReference>
<dbReference type="InterPro" id="IPR004150">
    <property type="entry name" value="NAD_DNA_ligase_OB"/>
</dbReference>
<evidence type="ECO:0000259" key="11">
    <source>
        <dbReference type="PROSITE" id="PS50172"/>
    </source>
</evidence>
<dbReference type="SUPFAM" id="SSF47781">
    <property type="entry name" value="RuvA domain 2-like"/>
    <property type="match status" value="1"/>
</dbReference>
<dbReference type="CDD" id="cd00114">
    <property type="entry name" value="LIGANc"/>
    <property type="match status" value="1"/>
</dbReference>
<dbReference type="GO" id="GO:0006281">
    <property type="term" value="P:DNA repair"/>
    <property type="evidence" value="ECO:0007669"/>
    <property type="project" value="UniProtKB-KW"/>
</dbReference>
<accession>A0A4P6MNV1</accession>
<reference evidence="12 13" key="1">
    <citation type="submission" date="2019-01" db="EMBL/GenBank/DDBJ databases">
        <title>Complete sequence and annotation of the Mycoplasma phocirhinis strain 852T genome.</title>
        <authorList>
            <person name="Frasca S.Jr."/>
            <person name="Kutish G.F."/>
            <person name="Castellanos Gell J."/>
            <person name="Michaels D.L."/>
            <person name="Brown D.R."/>
        </authorList>
    </citation>
    <scope>NUCLEOTIDE SEQUENCE [LARGE SCALE GENOMIC DNA]</scope>
    <source>
        <strain evidence="12 13">852</strain>
    </source>
</reference>